<keyword evidence="6" id="KW-0808">Transferase</keyword>
<keyword evidence="7" id="KW-0547">Nucleotide-binding</keyword>
<organism evidence="17 18">
    <name type="scientific">Methanosarcina acetivorans (strain ATCC 35395 / DSM 2834 / JCM 12185 / C2A)</name>
    <dbReference type="NCBI Taxonomy" id="188937"/>
    <lineage>
        <taxon>Archaea</taxon>
        <taxon>Methanobacteriati</taxon>
        <taxon>Methanobacteriota</taxon>
        <taxon>Stenosarchaea group</taxon>
        <taxon>Methanomicrobia</taxon>
        <taxon>Methanosarcinales</taxon>
        <taxon>Methanosarcinaceae</taxon>
        <taxon>Methanosarcina</taxon>
    </lineage>
</organism>
<dbReference type="Gene3D" id="3.30.450.20">
    <property type="entry name" value="PAS domain"/>
    <property type="match status" value="1"/>
</dbReference>
<dbReference type="Proteomes" id="UP000002487">
    <property type="component" value="Chromosome"/>
</dbReference>
<dbReference type="PROSITE" id="PS50109">
    <property type="entry name" value="HIS_KIN"/>
    <property type="match status" value="1"/>
</dbReference>
<evidence type="ECO:0000259" key="16">
    <source>
        <dbReference type="PROSITE" id="PS50885"/>
    </source>
</evidence>
<evidence type="ECO:0000256" key="12">
    <source>
        <dbReference type="SAM" id="Coils"/>
    </source>
</evidence>
<dbReference type="CDD" id="cd00130">
    <property type="entry name" value="PAS"/>
    <property type="match status" value="1"/>
</dbReference>
<dbReference type="Pfam" id="PF02518">
    <property type="entry name" value="HATPase_c"/>
    <property type="match status" value="1"/>
</dbReference>
<dbReference type="Pfam" id="PF00512">
    <property type="entry name" value="HisKA"/>
    <property type="match status" value="1"/>
</dbReference>
<dbReference type="PROSITE" id="PS50885">
    <property type="entry name" value="HAMP"/>
    <property type="match status" value="1"/>
</dbReference>
<name>Q8TQ13_METAC</name>
<dbReference type="EMBL" id="AE010299">
    <property type="protein sequence ID" value="AAM05146.1"/>
    <property type="molecule type" value="Genomic_DNA"/>
</dbReference>
<keyword evidence="8 17" id="KW-0418">Kinase</keyword>
<reference evidence="17 18" key="1">
    <citation type="journal article" date="2002" name="Genome Res.">
        <title>The genome of Methanosarcina acetivorans reveals extensive metabolic and physiological diversity.</title>
        <authorList>
            <person name="Galagan J.E."/>
            <person name="Nusbaum C."/>
            <person name="Roy A."/>
            <person name="Endrizzi M.G."/>
            <person name="Macdonald P."/>
            <person name="FitzHugh W."/>
            <person name="Calvo S."/>
            <person name="Engels R."/>
            <person name="Smirnov S."/>
            <person name="Atnoor D."/>
            <person name="Brown A."/>
            <person name="Allen N."/>
            <person name="Naylor J."/>
            <person name="Stange-Thomann N."/>
            <person name="DeArellano K."/>
            <person name="Johnson R."/>
            <person name="Linton L."/>
            <person name="McEwan P."/>
            <person name="McKernan K."/>
            <person name="Talamas J."/>
            <person name="Tirrell A."/>
            <person name="Ye W."/>
            <person name="Zimmer A."/>
            <person name="Barber R.D."/>
            <person name="Cann I."/>
            <person name="Graham D.E."/>
            <person name="Grahame D.A."/>
            <person name="Guss A."/>
            <person name="Hedderich R."/>
            <person name="Ingram-Smith C."/>
            <person name="Kuettner C.H."/>
            <person name="Krzycki J.A."/>
            <person name="Leigh J.A."/>
            <person name="Li W."/>
            <person name="Liu J."/>
            <person name="Mukhopadhyay B."/>
            <person name="Reeve J.N."/>
            <person name="Smith K."/>
            <person name="Springer T.A."/>
            <person name="Umayam L.A."/>
            <person name="White O."/>
            <person name="White R.H."/>
            <person name="de Macario E.C."/>
            <person name="Ferry J.G."/>
            <person name="Jarrell K.F."/>
            <person name="Jing H."/>
            <person name="Macario A.J.L."/>
            <person name="Paulsen I."/>
            <person name="Pritchett M."/>
            <person name="Sowers K.R."/>
            <person name="Swanson R.V."/>
            <person name="Zinder S.H."/>
            <person name="Lander E."/>
            <person name="Metcalf W.W."/>
            <person name="Birren B."/>
        </authorList>
    </citation>
    <scope>NUCLEOTIDE SEQUENCE [LARGE SCALE GENOMIC DNA]</scope>
    <source>
        <strain evidence="18">ATCC 35395 / DSM 2834 / JCM 12185 / C2A</strain>
    </source>
</reference>
<dbReference type="SMART" id="SM00387">
    <property type="entry name" value="HATPase_c"/>
    <property type="match status" value="1"/>
</dbReference>
<dbReference type="AlphaFoldDB" id="Q8TQ13"/>
<dbReference type="InterPro" id="IPR007892">
    <property type="entry name" value="CHASE4"/>
</dbReference>
<dbReference type="CDD" id="cd06225">
    <property type="entry name" value="HAMP"/>
    <property type="match status" value="1"/>
</dbReference>
<dbReference type="InterPro" id="IPR003594">
    <property type="entry name" value="HATPase_dom"/>
</dbReference>
<dbReference type="EC" id="2.7.13.3" evidence="3"/>
<dbReference type="CDD" id="cd00082">
    <property type="entry name" value="HisKA"/>
    <property type="match status" value="1"/>
</dbReference>
<evidence type="ECO:0000256" key="9">
    <source>
        <dbReference type="ARBA" id="ARBA00022840"/>
    </source>
</evidence>
<evidence type="ECO:0000256" key="8">
    <source>
        <dbReference type="ARBA" id="ARBA00022777"/>
    </source>
</evidence>
<dbReference type="KEGG" id="mac:MA_1739"/>
<accession>Q8TQ13</accession>
<dbReference type="SUPFAM" id="SSF55785">
    <property type="entry name" value="PYP-like sensor domain (PAS domain)"/>
    <property type="match status" value="1"/>
</dbReference>
<dbReference type="InParanoid" id="Q8TQ13"/>
<dbReference type="FunFam" id="3.30.450.20:FF:000185">
    <property type="entry name" value="Sensory transduction histidine kinase"/>
    <property type="match status" value="1"/>
</dbReference>
<comment type="subcellular location">
    <subcellularLocation>
        <location evidence="2">Cell membrane</location>
    </subcellularLocation>
</comment>
<dbReference type="InterPro" id="IPR003661">
    <property type="entry name" value="HisK_dim/P_dom"/>
</dbReference>
<gene>
    <name evidence="17" type="ordered locus">MA_1739</name>
</gene>
<dbReference type="PRINTS" id="PR00344">
    <property type="entry name" value="BCTRLSENSOR"/>
</dbReference>
<dbReference type="HOGENOM" id="CLU_009587_1_0_2"/>
<dbReference type="InterPro" id="IPR013656">
    <property type="entry name" value="PAS_4"/>
</dbReference>
<evidence type="ECO:0000256" key="4">
    <source>
        <dbReference type="ARBA" id="ARBA00022475"/>
    </source>
</evidence>
<dbReference type="SMART" id="SM00388">
    <property type="entry name" value="HisKA"/>
    <property type="match status" value="1"/>
</dbReference>
<dbReference type="PANTHER" id="PTHR43047">
    <property type="entry name" value="TWO-COMPONENT HISTIDINE PROTEIN KINASE"/>
    <property type="match status" value="1"/>
</dbReference>
<keyword evidence="10" id="KW-0902">Two-component regulatory system</keyword>
<feature type="domain" description="Histidine kinase" evidence="14">
    <location>
        <begin position="506"/>
        <end position="725"/>
    </location>
</feature>
<keyword evidence="18" id="KW-1185">Reference proteome</keyword>
<evidence type="ECO:0000259" key="15">
    <source>
        <dbReference type="PROSITE" id="PS50113"/>
    </source>
</evidence>
<evidence type="ECO:0000256" key="7">
    <source>
        <dbReference type="ARBA" id="ARBA00022741"/>
    </source>
</evidence>
<dbReference type="Gene3D" id="1.10.287.130">
    <property type="match status" value="1"/>
</dbReference>
<keyword evidence="5" id="KW-0597">Phosphoprotein</keyword>
<dbReference type="EnsemblBacteria" id="AAM05146">
    <property type="protein sequence ID" value="AAM05146"/>
    <property type="gene ID" value="MA_1739"/>
</dbReference>
<feature type="coiled-coil region" evidence="12">
    <location>
        <begin position="344"/>
        <end position="378"/>
    </location>
</feature>
<dbReference type="InterPro" id="IPR004358">
    <property type="entry name" value="Sig_transdc_His_kin-like_C"/>
</dbReference>
<dbReference type="CDD" id="cd16922">
    <property type="entry name" value="HATPase_EvgS-ArcB-TorS-like"/>
    <property type="match status" value="1"/>
</dbReference>
<evidence type="ECO:0000256" key="11">
    <source>
        <dbReference type="ARBA" id="ARBA00023136"/>
    </source>
</evidence>
<keyword evidence="13" id="KW-1133">Transmembrane helix</keyword>
<dbReference type="SUPFAM" id="SSF55874">
    <property type="entry name" value="ATPase domain of HSP90 chaperone/DNA topoisomerase II/histidine kinase"/>
    <property type="match status" value="1"/>
</dbReference>
<feature type="domain" description="HAMP" evidence="16">
    <location>
        <begin position="310"/>
        <end position="363"/>
    </location>
</feature>
<keyword evidence="9" id="KW-0067">ATP-binding</keyword>
<evidence type="ECO:0000256" key="13">
    <source>
        <dbReference type="SAM" id="Phobius"/>
    </source>
</evidence>
<dbReference type="PROSITE" id="PS50113">
    <property type="entry name" value="PAC"/>
    <property type="match status" value="1"/>
</dbReference>
<comment type="catalytic activity">
    <reaction evidence="1">
        <text>ATP + protein L-histidine = ADP + protein N-phospho-L-histidine.</text>
        <dbReference type="EC" id="2.7.13.3"/>
    </reaction>
</comment>
<sequence>MLFSFSLFRVYGVFGIDISKKIFIITILIFAVLTATFAFTYNIQLSNFLGLEKADTLKNVERVQNAVYTEQSYINNMAQDWACWDDTYRFIEDGNQEYINVNLQNQTLDGLKVNVMLFVNETGKLVYSKSIDINTGEETPVPVDLLELVESGVLSTKSEDDVIRGYVLLNRSPMFVSCHPILTTRYEGPMKGTLIFGRYFDIDLLNYFRESTYSSILMYRVDEKMPPDFQGKFQNSSDLSDRVIVEPLSEEKIAGYFELSDVSGQPAIIMRTDFPRDLYMNSKRALNSMYFFLLLTGLVTGVGVKFALDNFFVSRLTEIDNFVTKVRSEKDLSRRLDLKDNDELYRLAKEINGMLNEIELAEQELKVQEREKKVLLDSLNEMVIFVNPQLNIVWANKAALEYMHMDLEKAKGIHLKAIPSMSGPLVEHLPLEEIFSSGNKESGEFTTEDGNSWSIQATPVTDDDGKIIGVLETFRDITGKKAVEKLIQEKQIAEIANRTKSEFLANISHELRTPLNSIIGFSDLLCEQIFGELNEKQLRYAGNISKSGKHLLSLINDILDLSKVEAGKMELDYTEFELAGKLNTIKNLLAPIADRKSIQIEIEVDSRLTNLYADEAKFAQIMYNLVDNAIKFASENSPVNVGARMKGDKVEITVTDIGAGIKPEDQHKLFKPFSQVDYFASKQHQGTGLGLYLVKQIVQMHRGYVWFRSVPGEGSTFAFAIPINGKKSDGNDTAPHIKEQNS</sequence>
<keyword evidence="4" id="KW-1003">Cell membrane</keyword>
<dbReference type="FunFam" id="1.10.287.130:FF:000132">
    <property type="entry name" value="Sensory transduction histidine kinase"/>
    <property type="match status" value="1"/>
</dbReference>
<evidence type="ECO:0000256" key="3">
    <source>
        <dbReference type="ARBA" id="ARBA00012438"/>
    </source>
</evidence>
<evidence type="ECO:0000313" key="17">
    <source>
        <dbReference type="EMBL" id="AAM05146.1"/>
    </source>
</evidence>
<keyword evidence="12" id="KW-0175">Coiled coil</keyword>
<dbReference type="InterPro" id="IPR036890">
    <property type="entry name" value="HATPase_C_sf"/>
</dbReference>
<evidence type="ECO:0000256" key="5">
    <source>
        <dbReference type="ARBA" id="ARBA00022553"/>
    </source>
</evidence>
<dbReference type="PANTHER" id="PTHR43047:SF72">
    <property type="entry name" value="OSMOSENSING HISTIDINE PROTEIN KINASE SLN1"/>
    <property type="match status" value="1"/>
</dbReference>
<keyword evidence="13" id="KW-0812">Transmembrane</keyword>
<evidence type="ECO:0000256" key="1">
    <source>
        <dbReference type="ARBA" id="ARBA00000085"/>
    </source>
</evidence>
<dbReference type="InterPro" id="IPR036097">
    <property type="entry name" value="HisK_dim/P_sf"/>
</dbReference>
<feature type="domain" description="PAC" evidence="15">
    <location>
        <begin position="439"/>
        <end position="489"/>
    </location>
</feature>
<evidence type="ECO:0000256" key="6">
    <source>
        <dbReference type="ARBA" id="ARBA00022679"/>
    </source>
</evidence>
<feature type="transmembrane region" description="Helical" evidence="13">
    <location>
        <begin position="289"/>
        <end position="308"/>
    </location>
</feature>
<dbReference type="Gene3D" id="6.10.340.10">
    <property type="match status" value="1"/>
</dbReference>
<dbReference type="FunFam" id="3.30.565.10:FF:000023">
    <property type="entry name" value="PAS domain-containing sensor histidine kinase"/>
    <property type="match status" value="1"/>
</dbReference>
<proteinExistence type="predicted"/>
<evidence type="ECO:0000259" key="14">
    <source>
        <dbReference type="PROSITE" id="PS50109"/>
    </source>
</evidence>
<dbReference type="GO" id="GO:0000155">
    <property type="term" value="F:phosphorelay sensor kinase activity"/>
    <property type="evidence" value="ECO:0000318"/>
    <property type="project" value="GO_Central"/>
</dbReference>
<dbReference type="Pfam" id="PF08448">
    <property type="entry name" value="PAS_4"/>
    <property type="match status" value="1"/>
</dbReference>
<dbReference type="InterPro" id="IPR000014">
    <property type="entry name" value="PAS"/>
</dbReference>
<protein>
    <recommendedName>
        <fullName evidence="3">histidine kinase</fullName>
        <ecNumber evidence="3">2.7.13.3</ecNumber>
    </recommendedName>
</protein>
<evidence type="ECO:0000256" key="2">
    <source>
        <dbReference type="ARBA" id="ARBA00004236"/>
    </source>
</evidence>
<dbReference type="PhylomeDB" id="Q8TQ13"/>
<feature type="transmembrane region" description="Helical" evidence="13">
    <location>
        <begin position="22"/>
        <end position="43"/>
    </location>
</feature>
<dbReference type="STRING" id="188937.MA_1739"/>
<keyword evidence="11 13" id="KW-0472">Membrane</keyword>
<dbReference type="Pfam" id="PF05228">
    <property type="entry name" value="CHASE4"/>
    <property type="match status" value="1"/>
</dbReference>
<dbReference type="SUPFAM" id="SSF47384">
    <property type="entry name" value="Homodimeric domain of signal transducing histidine kinase"/>
    <property type="match status" value="1"/>
</dbReference>
<dbReference type="GO" id="GO:0000160">
    <property type="term" value="P:phosphorelay signal transduction system"/>
    <property type="evidence" value="ECO:0000318"/>
    <property type="project" value="GO_Central"/>
</dbReference>
<dbReference type="GO" id="GO:0005886">
    <property type="term" value="C:plasma membrane"/>
    <property type="evidence" value="ECO:0000318"/>
    <property type="project" value="GO_Central"/>
</dbReference>
<dbReference type="InterPro" id="IPR005467">
    <property type="entry name" value="His_kinase_dom"/>
</dbReference>
<dbReference type="InterPro" id="IPR003660">
    <property type="entry name" value="HAMP_dom"/>
</dbReference>
<evidence type="ECO:0000313" key="18">
    <source>
        <dbReference type="Proteomes" id="UP000002487"/>
    </source>
</evidence>
<evidence type="ECO:0000256" key="10">
    <source>
        <dbReference type="ARBA" id="ARBA00023012"/>
    </source>
</evidence>
<dbReference type="InterPro" id="IPR000700">
    <property type="entry name" value="PAS-assoc_C"/>
</dbReference>
<dbReference type="Gene3D" id="3.30.565.10">
    <property type="entry name" value="Histidine kinase-like ATPase, C-terminal domain"/>
    <property type="match status" value="1"/>
</dbReference>
<dbReference type="InterPro" id="IPR035965">
    <property type="entry name" value="PAS-like_dom_sf"/>
</dbReference>
<dbReference type="GO" id="GO:0005524">
    <property type="term" value="F:ATP binding"/>
    <property type="evidence" value="ECO:0007669"/>
    <property type="project" value="UniProtKB-KW"/>
</dbReference>
<dbReference type="GO" id="GO:0009927">
    <property type="term" value="F:histidine phosphotransfer kinase activity"/>
    <property type="evidence" value="ECO:0000318"/>
    <property type="project" value="GO_Central"/>
</dbReference>